<organism evidence="3 4">
    <name type="scientific">Azospirillum oleiclasticum</name>
    <dbReference type="NCBI Taxonomy" id="2735135"/>
    <lineage>
        <taxon>Bacteria</taxon>
        <taxon>Pseudomonadati</taxon>
        <taxon>Pseudomonadota</taxon>
        <taxon>Alphaproteobacteria</taxon>
        <taxon>Rhodospirillales</taxon>
        <taxon>Azospirillaceae</taxon>
        <taxon>Azospirillum</taxon>
    </lineage>
</organism>
<sequence length="123" mass="12226">MMRGGVIRAALMLLAGLGLAMAALLLVAPSTASAETAHAHHGAAVADAADGPVTAPAPAPGHSPSHDKACCTVAACPMMHIALPAVWVAGPRAVVGVLEPVRAMPAPHGLDRPPPLPPPRLTV</sequence>
<feature type="region of interest" description="Disordered" evidence="1">
    <location>
        <begin position="104"/>
        <end position="123"/>
    </location>
</feature>
<gene>
    <name evidence="3" type="ORF">HND93_34125</name>
</gene>
<accession>A0ABX2TMP9</accession>
<evidence type="ECO:0008006" key="5">
    <source>
        <dbReference type="Google" id="ProtNLM"/>
    </source>
</evidence>
<feature type="signal peptide" evidence="2">
    <location>
        <begin position="1"/>
        <end position="34"/>
    </location>
</feature>
<reference evidence="3 4" key="1">
    <citation type="submission" date="2020-05" db="EMBL/GenBank/DDBJ databases">
        <title>Azospirillum oleiclasticum sp. nov, a nitrogen-fixing and heavy crude oil-emulsifying bacterium isolated from the crude oil of Yumen Oilfield.</title>
        <authorList>
            <person name="Wu D."/>
            <person name="Cai M."/>
            <person name="Zhang X."/>
        </authorList>
    </citation>
    <scope>NUCLEOTIDE SEQUENCE [LARGE SCALE GENOMIC DNA]</scope>
    <source>
        <strain evidence="3 4">ROY-1-1-2</strain>
    </source>
</reference>
<comment type="caution">
    <text evidence="3">The sequence shown here is derived from an EMBL/GenBank/DDBJ whole genome shotgun (WGS) entry which is preliminary data.</text>
</comment>
<dbReference type="EMBL" id="JABFDB010000045">
    <property type="protein sequence ID" value="NYZ24769.1"/>
    <property type="molecule type" value="Genomic_DNA"/>
</dbReference>
<dbReference type="Proteomes" id="UP000584642">
    <property type="component" value="Unassembled WGS sequence"/>
</dbReference>
<dbReference type="RefSeq" id="WP_180286542.1">
    <property type="nucleotide sequence ID" value="NZ_JABFDB010000045.1"/>
</dbReference>
<proteinExistence type="predicted"/>
<name>A0ABX2TMP9_9PROT</name>
<protein>
    <recommendedName>
        <fullName evidence="5">DUF2946 domain-containing protein</fullName>
    </recommendedName>
</protein>
<feature type="chain" id="PRO_5047465899" description="DUF2946 domain-containing protein" evidence="2">
    <location>
        <begin position="35"/>
        <end position="123"/>
    </location>
</feature>
<evidence type="ECO:0000256" key="1">
    <source>
        <dbReference type="SAM" id="MobiDB-lite"/>
    </source>
</evidence>
<keyword evidence="2" id="KW-0732">Signal</keyword>
<feature type="compositionally biased region" description="Pro residues" evidence="1">
    <location>
        <begin position="112"/>
        <end position="123"/>
    </location>
</feature>
<evidence type="ECO:0000313" key="4">
    <source>
        <dbReference type="Proteomes" id="UP000584642"/>
    </source>
</evidence>
<keyword evidence="4" id="KW-1185">Reference proteome</keyword>
<evidence type="ECO:0000313" key="3">
    <source>
        <dbReference type="EMBL" id="NYZ24769.1"/>
    </source>
</evidence>
<evidence type="ECO:0000256" key="2">
    <source>
        <dbReference type="SAM" id="SignalP"/>
    </source>
</evidence>